<dbReference type="RefSeq" id="WP_188888107.1">
    <property type="nucleotide sequence ID" value="NZ_BMHY01000002.1"/>
</dbReference>
<organism evidence="4 5">
    <name type="scientific">Paenibacillus radicis</name>
    <name type="common">ex Gao et al. 2016</name>
    <dbReference type="NCBI Taxonomy" id="1737354"/>
    <lineage>
        <taxon>Bacteria</taxon>
        <taxon>Bacillati</taxon>
        <taxon>Bacillota</taxon>
        <taxon>Bacilli</taxon>
        <taxon>Bacillales</taxon>
        <taxon>Paenibacillaceae</taxon>
        <taxon>Paenibacillus</taxon>
    </lineage>
</organism>
<evidence type="ECO:0000313" key="5">
    <source>
        <dbReference type="Proteomes" id="UP000600247"/>
    </source>
</evidence>
<gene>
    <name evidence="4" type="ORF">GCM10010918_12640</name>
</gene>
<dbReference type="InterPro" id="IPR034660">
    <property type="entry name" value="DinB/YfiT-like"/>
</dbReference>
<evidence type="ECO:0000256" key="3">
    <source>
        <dbReference type="PIRSR" id="PIRSR607837-1"/>
    </source>
</evidence>
<dbReference type="Pfam" id="PF05163">
    <property type="entry name" value="DinB"/>
    <property type="match status" value="1"/>
</dbReference>
<dbReference type="Gene3D" id="1.20.120.450">
    <property type="entry name" value="dinb family like domain"/>
    <property type="match status" value="1"/>
</dbReference>
<comment type="caution">
    <text evidence="4">The sequence shown here is derived from an EMBL/GenBank/DDBJ whole genome shotgun (WGS) entry which is preliminary data.</text>
</comment>
<dbReference type="GO" id="GO:0046872">
    <property type="term" value="F:metal ion binding"/>
    <property type="evidence" value="ECO:0007669"/>
    <property type="project" value="UniProtKB-KW"/>
</dbReference>
<feature type="binding site" evidence="3">
    <location>
        <position position="126"/>
    </location>
    <ligand>
        <name>a divalent metal cation</name>
        <dbReference type="ChEBI" id="CHEBI:60240"/>
    </ligand>
</feature>
<dbReference type="PANTHER" id="PTHR37302">
    <property type="entry name" value="SLR1116 PROTEIN"/>
    <property type="match status" value="1"/>
</dbReference>
<dbReference type="InterPro" id="IPR007837">
    <property type="entry name" value="DinB"/>
</dbReference>
<comment type="similarity">
    <text evidence="1">Belongs to the DinB family.</text>
</comment>
<name>A0A917GYP6_9BACL</name>
<proteinExistence type="inferred from homology"/>
<protein>
    <submittedName>
        <fullName evidence="4">DNA damage-inducible protein DinB</fullName>
    </submittedName>
</protein>
<keyword evidence="2 3" id="KW-0479">Metal-binding</keyword>
<feature type="binding site" evidence="3">
    <location>
        <position position="130"/>
    </location>
    <ligand>
        <name>a divalent metal cation</name>
        <dbReference type="ChEBI" id="CHEBI:60240"/>
    </ligand>
</feature>
<evidence type="ECO:0000313" key="4">
    <source>
        <dbReference type="EMBL" id="GGG60774.1"/>
    </source>
</evidence>
<dbReference type="SUPFAM" id="SSF109854">
    <property type="entry name" value="DinB/YfiT-like putative metalloenzymes"/>
    <property type="match status" value="1"/>
</dbReference>
<evidence type="ECO:0000256" key="1">
    <source>
        <dbReference type="ARBA" id="ARBA00008635"/>
    </source>
</evidence>
<dbReference type="AlphaFoldDB" id="A0A917GYP6"/>
<keyword evidence="5" id="KW-1185">Reference proteome</keyword>
<accession>A0A917GYP6</accession>
<evidence type="ECO:0000256" key="2">
    <source>
        <dbReference type="ARBA" id="ARBA00022723"/>
    </source>
</evidence>
<sequence>MEAWFRYNWMVRDQWYQWCEELPHEELIRQRTGGTGSLLKTFFHIADVEWSWIQQLQGKPDELEDYEQYQTLERVKELDRRFRAEVEPFVKEWEESMETRPHYSGNAEGDADIYSWGEVMRHIIAHEIHHIGQLSVWAREIGKPPVSANFIGKGLIKPRV</sequence>
<reference evidence="4 5" key="1">
    <citation type="journal article" date="2014" name="Int. J. Syst. Evol. Microbiol.">
        <title>Complete genome sequence of Corynebacterium casei LMG S-19264T (=DSM 44701T), isolated from a smear-ripened cheese.</title>
        <authorList>
            <consortium name="US DOE Joint Genome Institute (JGI-PGF)"/>
            <person name="Walter F."/>
            <person name="Albersmeier A."/>
            <person name="Kalinowski J."/>
            <person name="Ruckert C."/>
        </authorList>
    </citation>
    <scope>NUCLEOTIDE SEQUENCE [LARGE SCALE GENOMIC DNA]</scope>
    <source>
        <strain evidence="4 5">CGMCC 1.15286</strain>
    </source>
</reference>
<feature type="binding site" evidence="3">
    <location>
        <position position="44"/>
    </location>
    <ligand>
        <name>a divalent metal cation</name>
        <dbReference type="ChEBI" id="CHEBI:60240"/>
    </ligand>
</feature>
<dbReference type="PANTHER" id="PTHR37302:SF3">
    <property type="entry name" value="DAMAGE-INDUCIBLE PROTEIN DINB"/>
    <property type="match status" value="1"/>
</dbReference>
<dbReference type="EMBL" id="BMHY01000002">
    <property type="protein sequence ID" value="GGG60774.1"/>
    <property type="molecule type" value="Genomic_DNA"/>
</dbReference>
<dbReference type="Proteomes" id="UP000600247">
    <property type="component" value="Unassembled WGS sequence"/>
</dbReference>